<evidence type="ECO:0000256" key="8">
    <source>
        <dbReference type="RuleBase" id="RU363032"/>
    </source>
</evidence>
<evidence type="ECO:0000313" key="10">
    <source>
        <dbReference type="EMBL" id="AIQ14574.1"/>
    </source>
</evidence>
<dbReference type="GO" id="GO:0006865">
    <property type="term" value="P:amino acid transport"/>
    <property type="evidence" value="ECO:0007669"/>
    <property type="project" value="UniProtKB-KW"/>
</dbReference>
<dbReference type="EMBL" id="CP009288">
    <property type="protein sequence ID" value="AIQ14574.1"/>
    <property type="molecule type" value="Genomic_DNA"/>
</dbReference>
<dbReference type="InterPro" id="IPR035906">
    <property type="entry name" value="MetI-like_sf"/>
</dbReference>
<dbReference type="PANTHER" id="PTHR30614">
    <property type="entry name" value="MEMBRANE COMPONENT OF AMINO ACID ABC TRANSPORTER"/>
    <property type="match status" value="1"/>
</dbReference>
<feature type="transmembrane region" description="Helical" evidence="8">
    <location>
        <begin position="56"/>
        <end position="79"/>
    </location>
</feature>
<dbReference type="GO" id="GO:0043190">
    <property type="term" value="C:ATP-binding cassette (ABC) transporter complex"/>
    <property type="evidence" value="ECO:0007669"/>
    <property type="project" value="InterPro"/>
</dbReference>
<keyword evidence="5" id="KW-0029">Amino-acid transport</keyword>
<keyword evidence="7 8" id="KW-0472">Membrane</keyword>
<dbReference type="Proteomes" id="UP000029409">
    <property type="component" value="Chromosome"/>
</dbReference>
<sequence length="238" mass="26445">MELLEGVWAYLGSRAFLDGAVNTMKLTLVSQIVAVLLGFIIALAKMSRWKLLQGLAASYIWIFRGIPVLVQLIFVYTALPQFGIRLTGFQSAFVALALNEAAYMAEIVRSGLASVGKGQHRAANALGMNSWQRMRYVVLPQAFRVIVPPTANQFIGMLKTSAMASVVGYTDLLLTAQQTASANFDYVDTLIAAVIYYLAFTALFTLVQTYLERRMDITRSRTRKPRLFSLMKRGKSIL</sequence>
<gene>
    <name evidence="10" type="ORF">PDUR_23795</name>
</gene>
<evidence type="ECO:0000256" key="5">
    <source>
        <dbReference type="ARBA" id="ARBA00022970"/>
    </source>
</evidence>
<dbReference type="Gene3D" id="1.10.3720.10">
    <property type="entry name" value="MetI-like"/>
    <property type="match status" value="1"/>
</dbReference>
<feature type="transmembrane region" description="Helical" evidence="8">
    <location>
        <begin position="26"/>
        <end position="44"/>
    </location>
</feature>
<protein>
    <recommendedName>
        <fullName evidence="9">ABC transmembrane type-1 domain-containing protein</fullName>
    </recommendedName>
</protein>
<dbReference type="STRING" id="44251.PDUR_23795"/>
<keyword evidence="4 8" id="KW-0812">Transmembrane</keyword>
<dbReference type="AlphaFoldDB" id="A0A089J058"/>
<keyword evidence="6 8" id="KW-1133">Transmembrane helix</keyword>
<evidence type="ECO:0000256" key="2">
    <source>
        <dbReference type="ARBA" id="ARBA00022448"/>
    </source>
</evidence>
<evidence type="ECO:0000256" key="6">
    <source>
        <dbReference type="ARBA" id="ARBA00022989"/>
    </source>
</evidence>
<evidence type="ECO:0000256" key="4">
    <source>
        <dbReference type="ARBA" id="ARBA00022692"/>
    </source>
</evidence>
<dbReference type="GO" id="GO:0022857">
    <property type="term" value="F:transmembrane transporter activity"/>
    <property type="evidence" value="ECO:0007669"/>
    <property type="project" value="InterPro"/>
</dbReference>
<dbReference type="InterPro" id="IPR043429">
    <property type="entry name" value="ArtM/GltK/GlnP/TcyL/YhdX-like"/>
</dbReference>
<dbReference type="KEGG" id="pdu:PDUR_23795"/>
<comment type="subcellular location">
    <subcellularLocation>
        <location evidence="1 8">Cell membrane</location>
        <topology evidence="1 8">Multi-pass membrane protein</topology>
    </subcellularLocation>
</comment>
<evidence type="ECO:0000259" key="9">
    <source>
        <dbReference type="PROSITE" id="PS50928"/>
    </source>
</evidence>
<dbReference type="CDD" id="cd06261">
    <property type="entry name" value="TM_PBP2"/>
    <property type="match status" value="1"/>
</dbReference>
<feature type="transmembrane region" description="Helical" evidence="8">
    <location>
        <begin position="190"/>
        <end position="211"/>
    </location>
</feature>
<reference evidence="10 11" key="1">
    <citation type="submission" date="2014-08" db="EMBL/GenBank/DDBJ databases">
        <title>Comparative genomics of the Paenibacillus odorifer group.</title>
        <authorList>
            <person name="den Bakker H.C."/>
            <person name="Tsai Y.-C."/>
            <person name="Martin N."/>
            <person name="Korlach J."/>
            <person name="Wiedmann M."/>
        </authorList>
    </citation>
    <scope>NUCLEOTIDE SEQUENCE [LARGE SCALE GENOMIC DNA]</scope>
    <source>
        <strain evidence="10 11">DSM 1735</strain>
    </source>
</reference>
<dbReference type="RefSeq" id="WP_042208324.1">
    <property type="nucleotide sequence ID" value="NZ_CP009288.1"/>
</dbReference>
<dbReference type="eggNOG" id="COG0765">
    <property type="taxonomic scope" value="Bacteria"/>
</dbReference>
<keyword evidence="2 8" id="KW-0813">Transport</keyword>
<evidence type="ECO:0000313" key="11">
    <source>
        <dbReference type="Proteomes" id="UP000029409"/>
    </source>
</evidence>
<keyword evidence="11" id="KW-1185">Reference proteome</keyword>
<dbReference type="FunFam" id="1.10.3720.10:FF:000006">
    <property type="entry name" value="Glutamate/aspartate ABC transporter, permease protein GltK"/>
    <property type="match status" value="1"/>
</dbReference>
<dbReference type="InterPro" id="IPR010065">
    <property type="entry name" value="AA_ABC_transptr_permease_3TM"/>
</dbReference>
<dbReference type="PROSITE" id="PS50928">
    <property type="entry name" value="ABC_TM1"/>
    <property type="match status" value="1"/>
</dbReference>
<evidence type="ECO:0000256" key="7">
    <source>
        <dbReference type="ARBA" id="ARBA00023136"/>
    </source>
</evidence>
<evidence type="ECO:0000256" key="1">
    <source>
        <dbReference type="ARBA" id="ARBA00004651"/>
    </source>
</evidence>
<dbReference type="Pfam" id="PF00528">
    <property type="entry name" value="BPD_transp_1"/>
    <property type="match status" value="1"/>
</dbReference>
<feature type="domain" description="ABC transmembrane type-1" evidence="9">
    <location>
        <begin position="20"/>
        <end position="208"/>
    </location>
</feature>
<evidence type="ECO:0000256" key="3">
    <source>
        <dbReference type="ARBA" id="ARBA00022475"/>
    </source>
</evidence>
<dbReference type="NCBIfam" id="TIGR01726">
    <property type="entry name" value="HEQRo_perm_3TM"/>
    <property type="match status" value="1"/>
</dbReference>
<dbReference type="SUPFAM" id="SSF161098">
    <property type="entry name" value="MetI-like"/>
    <property type="match status" value="1"/>
</dbReference>
<proteinExistence type="inferred from homology"/>
<dbReference type="InterPro" id="IPR000515">
    <property type="entry name" value="MetI-like"/>
</dbReference>
<dbReference type="PANTHER" id="PTHR30614:SF0">
    <property type="entry name" value="L-CYSTINE TRANSPORT SYSTEM PERMEASE PROTEIN TCYL"/>
    <property type="match status" value="1"/>
</dbReference>
<accession>A0A089J058</accession>
<comment type="similarity">
    <text evidence="8">Belongs to the binding-protein-dependent transport system permease family.</text>
</comment>
<organism evidence="10 11">
    <name type="scientific">Paenibacillus durus</name>
    <name type="common">Paenibacillus azotofixans</name>
    <dbReference type="NCBI Taxonomy" id="44251"/>
    <lineage>
        <taxon>Bacteria</taxon>
        <taxon>Bacillati</taxon>
        <taxon>Bacillota</taxon>
        <taxon>Bacilli</taxon>
        <taxon>Bacillales</taxon>
        <taxon>Paenibacillaceae</taxon>
        <taxon>Paenibacillus</taxon>
    </lineage>
</organism>
<name>A0A089J058_PAEDU</name>
<dbReference type="OrthoDB" id="9805999at2"/>
<keyword evidence="3" id="KW-1003">Cell membrane</keyword>